<dbReference type="PIRSF" id="PIRSF005690">
    <property type="entry name" value="GerBA"/>
    <property type="match status" value="1"/>
</dbReference>
<keyword evidence="2 3" id="KW-0472">Membrane</keyword>
<name>A0A919XQ88_9BACL</name>
<protein>
    <recommendedName>
        <fullName evidence="6">Spore germination protein</fullName>
    </recommendedName>
</protein>
<comment type="similarity">
    <text evidence="1">Belongs to the GerABKA family.</text>
</comment>
<dbReference type="PANTHER" id="PTHR22550:SF5">
    <property type="entry name" value="LEUCINE ZIPPER PROTEIN 4"/>
    <property type="match status" value="1"/>
</dbReference>
<feature type="transmembrane region" description="Helical" evidence="3">
    <location>
        <begin position="364"/>
        <end position="385"/>
    </location>
</feature>
<proteinExistence type="inferred from homology"/>
<dbReference type="PANTHER" id="PTHR22550">
    <property type="entry name" value="SPORE GERMINATION PROTEIN"/>
    <property type="match status" value="1"/>
</dbReference>
<dbReference type="RefSeq" id="WP_212938791.1">
    <property type="nucleotide sequence ID" value="NZ_BORR01000004.1"/>
</dbReference>
<keyword evidence="3" id="KW-1133">Transmembrane helix</keyword>
<reference evidence="4 5" key="1">
    <citation type="submission" date="2021-03" db="EMBL/GenBank/DDBJ databases">
        <title>Antimicrobial resistance genes in bacteria isolated from Japanese honey, and their potential for conferring macrolide and lincosamide resistance in the American foulbrood pathogen Paenibacillus larvae.</title>
        <authorList>
            <person name="Okamoto M."/>
            <person name="Kumagai M."/>
            <person name="Kanamori H."/>
            <person name="Takamatsu D."/>
        </authorList>
    </citation>
    <scope>NUCLEOTIDE SEQUENCE [LARGE SCALE GENOMIC DNA]</scope>
    <source>
        <strain evidence="4 5">J41TS12</strain>
    </source>
</reference>
<evidence type="ECO:0000313" key="5">
    <source>
        <dbReference type="Proteomes" id="UP000681162"/>
    </source>
</evidence>
<feature type="transmembrane region" description="Helical" evidence="3">
    <location>
        <begin position="272"/>
        <end position="291"/>
    </location>
</feature>
<evidence type="ECO:0000256" key="3">
    <source>
        <dbReference type="SAM" id="Phobius"/>
    </source>
</evidence>
<keyword evidence="3" id="KW-0812">Transmembrane</keyword>
<dbReference type="Proteomes" id="UP000681162">
    <property type="component" value="Unassembled WGS sequence"/>
</dbReference>
<feature type="transmembrane region" description="Helical" evidence="3">
    <location>
        <begin position="397"/>
        <end position="422"/>
    </location>
</feature>
<dbReference type="Pfam" id="PF03323">
    <property type="entry name" value="GerA"/>
    <property type="match status" value="1"/>
</dbReference>
<gene>
    <name evidence="4" type="ORF">J41TS12_12820</name>
</gene>
<evidence type="ECO:0000313" key="4">
    <source>
        <dbReference type="EMBL" id="GIO36421.1"/>
    </source>
</evidence>
<dbReference type="GO" id="GO:0016020">
    <property type="term" value="C:membrane"/>
    <property type="evidence" value="ECO:0007669"/>
    <property type="project" value="InterPro"/>
</dbReference>
<dbReference type="AlphaFoldDB" id="A0A919XQ88"/>
<feature type="transmembrane region" description="Helical" evidence="3">
    <location>
        <begin position="233"/>
        <end position="251"/>
    </location>
</feature>
<evidence type="ECO:0000256" key="2">
    <source>
        <dbReference type="ARBA" id="ARBA00023136"/>
    </source>
</evidence>
<keyword evidence="5" id="KW-1185">Reference proteome</keyword>
<dbReference type="GO" id="GO:0009847">
    <property type="term" value="P:spore germination"/>
    <property type="evidence" value="ECO:0007669"/>
    <property type="project" value="InterPro"/>
</dbReference>
<evidence type="ECO:0008006" key="6">
    <source>
        <dbReference type="Google" id="ProtNLM"/>
    </source>
</evidence>
<dbReference type="EMBL" id="BORR01000004">
    <property type="protein sequence ID" value="GIO36421.1"/>
    <property type="molecule type" value="Genomic_DNA"/>
</dbReference>
<dbReference type="InterPro" id="IPR050768">
    <property type="entry name" value="UPF0353/GerABKA_families"/>
</dbReference>
<comment type="caution">
    <text evidence="4">The sequence shown here is derived from an EMBL/GenBank/DDBJ whole genome shotgun (WGS) entry which is preliminary data.</text>
</comment>
<sequence>MTTHRASNAANWLREKLTEQSDYEEITLGASSQIQLQYLKSVTNSNLVFQYVVVPSYEMADVEAYEAYIATFPGTGKADDLQKLIEGILEGYTLVSIGPNSYLFNSVKVESSGVGEAINEAIVQGPRDAFSENIEMNLNLIRRRYQTSELKVETMTLGSLSRTAIAIVYDQERVDSSVLQQVKDRLKRVKIDILQSAGELEKYISPHRFRIFPNMVVTERPDRVVLNLTEGKVAILMDTTGFAIIAPAVFTDFFSAMDDKIQIPLVSQFLKLIRYVGLFITLTLPGLYVTFASYNPEILKSQLVLLIAGSRAAVPYPSFMEVFFMLLMMEFLTEASLRLPKAIGPTATTVGGLILGQAATQAGLVSNIMIILVSAVAISNFVIPLSMMGYTIRVIKYIIVLTAMLFGIVGILISVVGIIMYLSDVRSFGKPYFRLTLWESKEKVGHQHGKS</sequence>
<organism evidence="4 5">
    <name type="scientific">Paenibacillus antibioticophila</name>
    <dbReference type="NCBI Taxonomy" id="1274374"/>
    <lineage>
        <taxon>Bacteria</taxon>
        <taxon>Bacillati</taxon>
        <taxon>Bacillota</taxon>
        <taxon>Bacilli</taxon>
        <taxon>Bacillales</taxon>
        <taxon>Paenibacillaceae</taxon>
        <taxon>Paenibacillus</taxon>
    </lineage>
</organism>
<dbReference type="InterPro" id="IPR004995">
    <property type="entry name" value="Spore_Ger"/>
</dbReference>
<feature type="transmembrane region" description="Helical" evidence="3">
    <location>
        <begin position="303"/>
        <end position="327"/>
    </location>
</feature>
<accession>A0A919XQ88</accession>
<evidence type="ECO:0000256" key="1">
    <source>
        <dbReference type="ARBA" id="ARBA00005278"/>
    </source>
</evidence>